<reference evidence="3 4" key="1">
    <citation type="submission" date="2024-09" db="EMBL/GenBank/DDBJ databases">
        <authorList>
            <person name="Sun Q."/>
            <person name="Mori K."/>
        </authorList>
    </citation>
    <scope>NUCLEOTIDE SEQUENCE [LARGE SCALE GENOMIC DNA]</scope>
    <source>
        <strain evidence="3 4">NCAIM B.02610</strain>
    </source>
</reference>
<keyword evidence="4" id="KW-1185">Reference proteome</keyword>
<sequence>MDLQQNQRKDSVTGLSEEEKVINYYETITLEKLLKERYEGSKLVKEDLEMIQELQSNFKLPDPVIKVLIDFVFITQDFQLPKFRIDQIASDWSRKKVSTVKQAMEFAKSELDYSRR</sequence>
<dbReference type="RefSeq" id="WP_335958885.1">
    <property type="nucleotide sequence ID" value="NZ_JAXBLX010000003.1"/>
</dbReference>
<protein>
    <submittedName>
        <fullName evidence="3">DnaD domain protein</fullName>
    </submittedName>
</protein>
<evidence type="ECO:0000313" key="4">
    <source>
        <dbReference type="Proteomes" id="UP001589838"/>
    </source>
</evidence>
<dbReference type="InterPro" id="IPR006343">
    <property type="entry name" value="DnaB/C_C"/>
</dbReference>
<feature type="domain" description="DnaB/C C-terminal" evidence="2">
    <location>
        <begin position="37"/>
        <end position="106"/>
    </location>
</feature>
<evidence type="ECO:0000256" key="1">
    <source>
        <dbReference type="ARBA" id="ARBA00093462"/>
    </source>
</evidence>
<evidence type="ECO:0000259" key="2">
    <source>
        <dbReference type="Pfam" id="PF07261"/>
    </source>
</evidence>
<gene>
    <name evidence="3" type="ORF">ACFFHM_06530</name>
</gene>
<dbReference type="Pfam" id="PF07261">
    <property type="entry name" value="DnaB_2"/>
    <property type="match status" value="1"/>
</dbReference>
<comment type="caution">
    <text evidence="3">The sequence shown here is derived from an EMBL/GenBank/DDBJ whole genome shotgun (WGS) entry which is preliminary data.</text>
</comment>
<accession>A0ABV6KAA2</accession>
<comment type="similarity">
    <text evidence="1">Belongs to the DnaB/DnaD family.</text>
</comment>
<name>A0ABV6KAA2_9BACI</name>
<organism evidence="3 4">
    <name type="scientific">Halalkalibacter kiskunsagensis</name>
    <dbReference type="NCBI Taxonomy" id="1548599"/>
    <lineage>
        <taxon>Bacteria</taxon>
        <taxon>Bacillati</taxon>
        <taxon>Bacillota</taxon>
        <taxon>Bacilli</taxon>
        <taxon>Bacillales</taxon>
        <taxon>Bacillaceae</taxon>
        <taxon>Halalkalibacter</taxon>
    </lineage>
</organism>
<dbReference type="Proteomes" id="UP001589838">
    <property type="component" value="Unassembled WGS sequence"/>
</dbReference>
<evidence type="ECO:0000313" key="3">
    <source>
        <dbReference type="EMBL" id="MFC0470189.1"/>
    </source>
</evidence>
<proteinExistence type="inferred from homology"/>
<dbReference type="EMBL" id="JBHLUX010000017">
    <property type="protein sequence ID" value="MFC0470189.1"/>
    <property type="molecule type" value="Genomic_DNA"/>
</dbReference>